<reference evidence="4 5" key="1">
    <citation type="submission" date="2020-10" db="EMBL/GenBank/DDBJ databases">
        <title>Plant Genome Project.</title>
        <authorList>
            <person name="Zhang R.-G."/>
        </authorList>
    </citation>
    <scope>NUCLEOTIDE SEQUENCE [LARGE SCALE GENOMIC DNA]</scope>
    <source>
        <strain evidence="4">FAFU-HL-1</strain>
        <tissue evidence="4">Leaf</tissue>
    </source>
</reference>
<comment type="caution">
    <text evidence="4">The sequence shown here is derived from an EMBL/GenBank/DDBJ whole genome shotgun (WGS) entry which is preliminary data.</text>
</comment>
<accession>A0A835MP95</accession>
<organism evidence="4 5">
    <name type="scientific">Salix dunnii</name>
    <dbReference type="NCBI Taxonomy" id="1413687"/>
    <lineage>
        <taxon>Eukaryota</taxon>
        <taxon>Viridiplantae</taxon>
        <taxon>Streptophyta</taxon>
        <taxon>Embryophyta</taxon>
        <taxon>Tracheophyta</taxon>
        <taxon>Spermatophyta</taxon>
        <taxon>Magnoliopsida</taxon>
        <taxon>eudicotyledons</taxon>
        <taxon>Gunneridae</taxon>
        <taxon>Pentapetalae</taxon>
        <taxon>rosids</taxon>
        <taxon>fabids</taxon>
        <taxon>Malpighiales</taxon>
        <taxon>Salicaceae</taxon>
        <taxon>Saliceae</taxon>
        <taxon>Salix</taxon>
    </lineage>
</organism>
<evidence type="ECO:0000313" key="5">
    <source>
        <dbReference type="Proteomes" id="UP000657918"/>
    </source>
</evidence>
<protein>
    <submittedName>
        <fullName evidence="4">Uncharacterized protein</fullName>
    </submittedName>
</protein>
<evidence type="ECO:0000256" key="1">
    <source>
        <dbReference type="ARBA" id="ARBA00023125"/>
    </source>
</evidence>
<dbReference type="OrthoDB" id="1715602at2759"/>
<sequence length="728" mass="82173">MDFGTGSVSGRAAANQMEWTVNNAFKTYKDMDHPKSMMDVALIQNVDPIDIGLGSSEKGTTVVPTKRKKTMTSVYLKFFETAPDGKSRRCKFCGQSYSIATATGRTPMLVPFPLLFSSIAFEFLCACNGLNLFDEGNLGRHLSNRHPGYDKSGDSVTSSAPQPITVVKKAQQQGKQQMDYDHLNWLLIKWLILASLPPSTLEEKWLANSFKFLNPSIQLWSGEQYKAVFREVFRSMQEDVRATLEQVSSKVSIILDFWSSYEQIFYMSVTCQWIDENWSFQQVLLDICQIPYPCGGSEIYHSLEKVLKMYNIESKVLSCTHDNSQNAINACHTLKEELDGQKVGLFCYIPCAARTLNLIIEDGLRTTKALISKVREFVLELNSSAEMADYFIQLTAAYQEGSWKFPLETSARWSGNYQMLDILCKAGKSMDGVMRKYEETIVGRLVLSPAEKNAVSIVHEYLEPFYKTTNNICTNKLLTIGLVLFFMDHISEMITLCKDSRHSSDWLKNAAEDMATKSRSYTTQVGNMFIFMTAILDPRIKCELIPESLSSGNYLEEARALFIRNYSSSHFSSMTSGYGAQEIEDGGGVSFAEEIARKKRRVSLSNATDELTQYLSEPPAPIPTDVLEWWKVNSTRYPRLSVMARDFLVVQPTSLAPEDLFCSKGDEIDKQRFCMPHDSTQAILCIRSWTQGGIKLKYKSTEIDYERLMELAAATTADNTGGLDKKQK</sequence>
<proteinExistence type="predicted"/>
<gene>
    <name evidence="4" type="ORF">SADUNF_Sadunf12G0042400</name>
</gene>
<feature type="domain" description="hAT-like transposase RNase-H fold" evidence="3">
    <location>
        <begin position="473"/>
        <end position="553"/>
    </location>
</feature>
<feature type="domain" description="HAT C-terminal dimerisation" evidence="2">
    <location>
        <begin position="610"/>
        <end position="689"/>
    </location>
</feature>
<keyword evidence="1" id="KW-0238">DNA-binding</keyword>
<dbReference type="SUPFAM" id="SSF53098">
    <property type="entry name" value="Ribonuclease H-like"/>
    <property type="match status" value="1"/>
</dbReference>
<dbReference type="PANTHER" id="PTHR46481">
    <property type="entry name" value="ZINC FINGER BED DOMAIN-CONTAINING PROTEIN 4"/>
    <property type="match status" value="1"/>
</dbReference>
<keyword evidence="5" id="KW-1185">Reference proteome</keyword>
<dbReference type="InterPro" id="IPR052035">
    <property type="entry name" value="ZnF_BED_domain_contain"/>
</dbReference>
<evidence type="ECO:0000313" key="4">
    <source>
        <dbReference type="EMBL" id="KAF9671389.1"/>
    </source>
</evidence>
<evidence type="ECO:0000259" key="2">
    <source>
        <dbReference type="Pfam" id="PF05699"/>
    </source>
</evidence>
<dbReference type="PANTHER" id="PTHR46481:SF7">
    <property type="entry name" value="ZINC FINGER BED DOMAIN-CONTAINING PROTEIN RICESLEEPER 2-LIKE"/>
    <property type="match status" value="1"/>
</dbReference>
<dbReference type="Pfam" id="PF14372">
    <property type="entry name" value="hAT-like_RNase-H"/>
    <property type="match status" value="1"/>
</dbReference>
<dbReference type="Proteomes" id="UP000657918">
    <property type="component" value="Unassembled WGS sequence"/>
</dbReference>
<dbReference type="Pfam" id="PF05699">
    <property type="entry name" value="Dimer_Tnp_hAT"/>
    <property type="match status" value="1"/>
</dbReference>
<dbReference type="InterPro" id="IPR008906">
    <property type="entry name" value="HATC_C_dom"/>
</dbReference>
<name>A0A835MP95_9ROSI</name>
<dbReference type="GO" id="GO:0003677">
    <property type="term" value="F:DNA binding"/>
    <property type="evidence" value="ECO:0007669"/>
    <property type="project" value="UniProtKB-KW"/>
</dbReference>
<evidence type="ECO:0000259" key="3">
    <source>
        <dbReference type="Pfam" id="PF14372"/>
    </source>
</evidence>
<dbReference type="InterPro" id="IPR012337">
    <property type="entry name" value="RNaseH-like_sf"/>
</dbReference>
<dbReference type="InterPro" id="IPR025525">
    <property type="entry name" value="hAT-like_transposase_RNase-H"/>
</dbReference>
<dbReference type="AlphaFoldDB" id="A0A835MP95"/>
<dbReference type="EMBL" id="JADGMS010000012">
    <property type="protein sequence ID" value="KAF9671389.1"/>
    <property type="molecule type" value="Genomic_DNA"/>
</dbReference>
<dbReference type="GO" id="GO:0046983">
    <property type="term" value="F:protein dimerization activity"/>
    <property type="evidence" value="ECO:0007669"/>
    <property type="project" value="InterPro"/>
</dbReference>